<dbReference type="RefSeq" id="WP_039161447.1">
    <property type="nucleotide sequence ID" value="NZ_JNHN01000109.1"/>
</dbReference>
<evidence type="ECO:0000313" key="9">
    <source>
        <dbReference type="EMBL" id="KDS55917.1"/>
    </source>
</evidence>
<reference evidence="9 10" key="1">
    <citation type="submission" date="2014-04" db="EMBL/GenBank/DDBJ databases">
        <authorList>
            <person name="Sears C."/>
            <person name="Carroll K."/>
            <person name="Sack B.R."/>
            <person name="Qadri F."/>
            <person name="Myers L.L."/>
            <person name="Chung G.-T."/>
            <person name="Escheverria P."/>
            <person name="Fraser C.M."/>
            <person name="Sadzewicz L."/>
            <person name="Shefchek K.A."/>
            <person name="Tallon L."/>
            <person name="Das S.P."/>
            <person name="Daugherty S."/>
            <person name="Mongodin E.F."/>
        </authorList>
    </citation>
    <scope>NUCLEOTIDE SEQUENCE [LARGE SCALE GENOMIC DNA]</scope>
    <source>
        <strain evidence="9 10">3978 T3 ii</strain>
    </source>
</reference>
<evidence type="ECO:0000256" key="6">
    <source>
        <dbReference type="ARBA" id="ARBA00023012"/>
    </source>
</evidence>
<keyword evidence="7" id="KW-0472">Membrane</keyword>
<keyword evidence="5 9" id="KW-0418">Kinase</keyword>
<dbReference type="InterPro" id="IPR036097">
    <property type="entry name" value="HisK_dim/P_sf"/>
</dbReference>
<evidence type="ECO:0000256" key="4">
    <source>
        <dbReference type="ARBA" id="ARBA00022679"/>
    </source>
</evidence>
<dbReference type="PATRIC" id="fig|1339349.3.peg.964"/>
<dbReference type="Gene3D" id="3.30.565.10">
    <property type="entry name" value="Histidine kinase-like ATPase, C-terminal domain"/>
    <property type="match status" value="1"/>
</dbReference>
<keyword evidence="6" id="KW-0902">Two-component regulatory system</keyword>
<dbReference type="SMART" id="SM00387">
    <property type="entry name" value="HATPase_c"/>
    <property type="match status" value="1"/>
</dbReference>
<evidence type="ECO:0000256" key="3">
    <source>
        <dbReference type="ARBA" id="ARBA00022553"/>
    </source>
</evidence>
<dbReference type="SUPFAM" id="SSF47384">
    <property type="entry name" value="Homodimeric domain of signal transducing histidine kinase"/>
    <property type="match status" value="1"/>
</dbReference>
<evidence type="ECO:0000256" key="2">
    <source>
        <dbReference type="ARBA" id="ARBA00012438"/>
    </source>
</evidence>
<comment type="caution">
    <text evidence="9">The sequence shown here is derived from an EMBL/GenBank/DDBJ whole genome shotgun (WGS) entry which is preliminary data.</text>
</comment>
<dbReference type="AlphaFoldDB" id="A0A078S6V2"/>
<sequence>MKLRSLYILSIVGLLLVIVVQIGGMMYAYDNTKKEAERALNECFRLAFIETVDNEINNLPFPDMTIPFYSYLSKDSIRSFEDEMFLNYQQAASFLEDVYHVAIPLDVMARLVEKKLKWKNIDRTVNIRPATDRSKRSVYVRFKSVLSEKAWLNEKKGEVIEAVMFSPFIPLVKDIVFLFLPTLLLVVFLVYSWARQMDSILKQGNDIEKQRSAFYVLAEKMRLPIGEVRSQISESRWADIEASGQHLLDMTEHTLTGAKQSERQRQGRKQYSFKVFSIVGLIAGCLLMVVWFVYLYRASFKETAYQVNDCFEAAFYDEVLKRRLSLLYEQTDRDGKDEWEESVESPFAKEQREFLEKEQSKYKVNRFGVVHMYNPVDLNYRLRSALIMQRSINESGMELPLSVQYLDSAFASRLEALGMTYKSGIRQYYAPSDSTVVEAGYASAKYQDISSRFIPLKEDSILCIQGVVKNPYRYVISSVWYLFLPLWVMFLVVLDCILGQVKVLRTQRHLEQFQKDFTYAMIHDMKSPLSSILMGAHILNSGKLSGKPGKEEKYRQAMMEECEHLLTLSNRVLVLTKLDEGHLELHQEEVPLRPLLDDIIAKISLKTSKRVEFTTVYHRCEMVYADAFCLREVLGNLLDNAIKYSHEEVKIDIICESEKGFCKIKVCDNGLGIPLKDQSLIFNRFERSAAVGRSGRGGAAGFGLGLNYVQQVMLAHGGRVEVESEEGCFSEFTLYFPIETV</sequence>
<feature type="domain" description="Histidine kinase" evidence="8">
    <location>
        <begin position="520"/>
        <end position="740"/>
    </location>
</feature>
<dbReference type="Pfam" id="PF00512">
    <property type="entry name" value="HisKA"/>
    <property type="match status" value="1"/>
</dbReference>
<dbReference type="PANTHER" id="PTHR43711">
    <property type="entry name" value="TWO-COMPONENT HISTIDINE KINASE"/>
    <property type="match status" value="1"/>
</dbReference>
<dbReference type="InterPro" id="IPR003661">
    <property type="entry name" value="HisK_dim/P_dom"/>
</dbReference>
<feature type="transmembrane region" description="Helical" evidence="7">
    <location>
        <begin position="273"/>
        <end position="296"/>
    </location>
</feature>
<dbReference type="InterPro" id="IPR005467">
    <property type="entry name" value="His_kinase_dom"/>
</dbReference>
<dbReference type="GO" id="GO:0000155">
    <property type="term" value="F:phosphorelay sensor kinase activity"/>
    <property type="evidence" value="ECO:0007669"/>
    <property type="project" value="InterPro"/>
</dbReference>
<dbReference type="CDD" id="cd00075">
    <property type="entry name" value="HATPase"/>
    <property type="match status" value="1"/>
</dbReference>
<evidence type="ECO:0000256" key="5">
    <source>
        <dbReference type="ARBA" id="ARBA00022777"/>
    </source>
</evidence>
<accession>A0A078S6V2</accession>
<organism evidence="9 10">
    <name type="scientific">Bacteroides uniformis str. 3978 T3 ii</name>
    <dbReference type="NCBI Taxonomy" id="1339349"/>
    <lineage>
        <taxon>Bacteria</taxon>
        <taxon>Pseudomonadati</taxon>
        <taxon>Bacteroidota</taxon>
        <taxon>Bacteroidia</taxon>
        <taxon>Bacteroidales</taxon>
        <taxon>Bacteroidaceae</taxon>
        <taxon>Bacteroides</taxon>
    </lineage>
</organism>
<dbReference type="PROSITE" id="PS50109">
    <property type="entry name" value="HIS_KIN"/>
    <property type="match status" value="1"/>
</dbReference>
<dbReference type="EC" id="2.7.13.3" evidence="2"/>
<dbReference type="EMBL" id="JNHN01000109">
    <property type="protein sequence ID" value="KDS55917.1"/>
    <property type="molecule type" value="Genomic_DNA"/>
</dbReference>
<comment type="catalytic activity">
    <reaction evidence="1">
        <text>ATP + protein L-histidine = ADP + protein N-phospho-L-histidine.</text>
        <dbReference type="EC" id="2.7.13.3"/>
    </reaction>
</comment>
<name>A0A078S6V2_BACUN</name>
<dbReference type="SUPFAM" id="SSF55874">
    <property type="entry name" value="ATPase domain of HSP90 chaperone/DNA topoisomerase II/histidine kinase"/>
    <property type="match status" value="1"/>
</dbReference>
<dbReference type="Proteomes" id="UP000028013">
    <property type="component" value="Unassembled WGS sequence"/>
</dbReference>
<evidence type="ECO:0000313" key="10">
    <source>
        <dbReference type="Proteomes" id="UP000028013"/>
    </source>
</evidence>
<evidence type="ECO:0000256" key="1">
    <source>
        <dbReference type="ARBA" id="ARBA00000085"/>
    </source>
</evidence>
<dbReference type="InterPro" id="IPR050736">
    <property type="entry name" value="Sensor_HK_Regulatory"/>
</dbReference>
<evidence type="ECO:0000259" key="8">
    <source>
        <dbReference type="PROSITE" id="PS50109"/>
    </source>
</evidence>
<dbReference type="SMART" id="SM00388">
    <property type="entry name" value="HisKA"/>
    <property type="match status" value="1"/>
</dbReference>
<dbReference type="PANTHER" id="PTHR43711:SF26">
    <property type="entry name" value="SENSOR HISTIDINE KINASE RCSC"/>
    <property type="match status" value="1"/>
</dbReference>
<dbReference type="PRINTS" id="PR00344">
    <property type="entry name" value="BCTRLSENSOR"/>
</dbReference>
<keyword evidence="7" id="KW-1133">Transmembrane helix</keyword>
<dbReference type="InterPro" id="IPR004358">
    <property type="entry name" value="Sig_transdc_His_kin-like_C"/>
</dbReference>
<keyword evidence="4" id="KW-0808">Transferase</keyword>
<feature type="transmembrane region" description="Helical" evidence="7">
    <location>
        <begin position="7"/>
        <end position="29"/>
    </location>
</feature>
<dbReference type="CDD" id="cd00082">
    <property type="entry name" value="HisKA"/>
    <property type="match status" value="1"/>
</dbReference>
<evidence type="ECO:0000256" key="7">
    <source>
        <dbReference type="SAM" id="Phobius"/>
    </source>
</evidence>
<keyword evidence="3" id="KW-0597">Phosphoprotein</keyword>
<gene>
    <name evidence="9" type="ORF">M094_4169</name>
</gene>
<dbReference type="Pfam" id="PF02518">
    <property type="entry name" value="HATPase_c"/>
    <property type="match status" value="1"/>
</dbReference>
<dbReference type="InterPro" id="IPR036890">
    <property type="entry name" value="HATPase_C_sf"/>
</dbReference>
<proteinExistence type="predicted"/>
<feature type="transmembrane region" description="Helical" evidence="7">
    <location>
        <begin position="175"/>
        <end position="194"/>
    </location>
</feature>
<dbReference type="InterPro" id="IPR003594">
    <property type="entry name" value="HATPase_dom"/>
</dbReference>
<protein>
    <recommendedName>
        <fullName evidence="2">histidine kinase</fullName>
        <ecNumber evidence="2">2.7.13.3</ecNumber>
    </recommendedName>
</protein>
<dbReference type="Gene3D" id="1.10.287.130">
    <property type="match status" value="1"/>
</dbReference>
<keyword evidence="7" id="KW-0812">Transmembrane</keyword>